<dbReference type="Proteomes" id="UP000238937">
    <property type="component" value="Unassembled WGS sequence"/>
</dbReference>
<keyword evidence="3" id="KW-1185">Reference proteome</keyword>
<dbReference type="EMBL" id="PVWO01000381">
    <property type="protein sequence ID" value="PSB50859.1"/>
    <property type="molecule type" value="Genomic_DNA"/>
</dbReference>
<evidence type="ECO:0000313" key="2">
    <source>
        <dbReference type="EMBL" id="PSB50859.1"/>
    </source>
</evidence>
<proteinExistence type="predicted"/>
<dbReference type="OrthoDB" id="8552614at2"/>
<accession>A0A2T1G0T6</accession>
<feature type="compositionally biased region" description="Basic and acidic residues" evidence="1">
    <location>
        <begin position="28"/>
        <end position="37"/>
    </location>
</feature>
<organism evidence="2 3">
    <name type="scientific">Chamaesiphon polymorphus CCALA 037</name>
    <dbReference type="NCBI Taxonomy" id="2107692"/>
    <lineage>
        <taxon>Bacteria</taxon>
        <taxon>Bacillati</taxon>
        <taxon>Cyanobacteriota</taxon>
        <taxon>Cyanophyceae</taxon>
        <taxon>Gomontiellales</taxon>
        <taxon>Chamaesiphonaceae</taxon>
        <taxon>Chamaesiphon</taxon>
    </lineage>
</organism>
<reference evidence="2 3" key="1">
    <citation type="submission" date="2018-03" db="EMBL/GenBank/DDBJ databases">
        <title>The ancient ancestry and fast evolution of plastids.</title>
        <authorList>
            <person name="Moore K.R."/>
            <person name="Magnabosco C."/>
            <person name="Momper L."/>
            <person name="Gold D.A."/>
            <person name="Bosak T."/>
            <person name="Fournier G.P."/>
        </authorList>
    </citation>
    <scope>NUCLEOTIDE SEQUENCE [LARGE SCALE GENOMIC DNA]</scope>
    <source>
        <strain evidence="2 3">CCALA 037</strain>
    </source>
</reference>
<dbReference type="AlphaFoldDB" id="A0A2T1G0T6"/>
<evidence type="ECO:0000313" key="3">
    <source>
        <dbReference type="Proteomes" id="UP000238937"/>
    </source>
</evidence>
<gene>
    <name evidence="2" type="ORF">C7B77_22285</name>
</gene>
<sequence length="139" mass="16027">MPLCYDGEGDLPQSDVTERQIYHRKQSRQPEDVETARKQIASQELWGGPPKNYLGSDIPKVKAYMHKLPLSNDRQTQERGIEFTTPIEVDSYHPHFAYWSGDREGVRNEDGYAKIKVTITFCNQFDEVYIANEQSNAES</sequence>
<name>A0A2T1G0T6_9CYAN</name>
<feature type="region of interest" description="Disordered" evidence="1">
    <location>
        <begin position="1"/>
        <end position="37"/>
    </location>
</feature>
<comment type="caution">
    <text evidence="2">The sequence shown here is derived from an EMBL/GenBank/DDBJ whole genome shotgun (WGS) entry which is preliminary data.</text>
</comment>
<protein>
    <submittedName>
        <fullName evidence="2">Uncharacterized protein</fullName>
    </submittedName>
</protein>
<evidence type="ECO:0000256" key="1">
    <source>
        <dbReference type="SAM" id="MobiDB-lite"/>
    </source>
</evidence>
<dbReference type="RefSeq" id="WP_106310049.1">
    <property type="nucleotide sequence ID" value="NZ_PVWO01000381.1"/>
</dbReference>